<dbReference type="Proteomes" id="UP001303473">
    <property type="component" value="Unassembled WGS sequence"/>
</dbReference>
<gene>
    <name evidence="3" type="ORF">QBC46DRAFT_437238</name>
</gene>
<evidence type="ECO:0000256" key="1">
    <source>
        <dbReference type="SAM" id="Coils"/>
    </source>
</evidence>
<feature type="region of interest" description="Disordered" evidence="2">
    <location>
        <begin position="105"/>
        <end position="176"/>
    </location>
</feature>
<comment type="caution">
    <text evidence="3">The sequence shown here is derived from an EMBL/GenBank/DDBJ whole genome shotgun (WGS) entry which is preliminary data.</text>
</comment>
<feature type="compositionally biased region" description="Low complexity" evidence="2">
    <location>
        <begin position="143"/>
        <end position="154"/>
    </location>
</feature>
<organism evidence="3 4">
    <name type="scientific">Diplogelasinospora grovesii</name>
    <dbReference type="NCBI Taxonomy" id="303347"/>
    <lineage>
        <taxon>Eukaryota</taxon>
        <taxon>Fungi</taxon>
        <taxon>Dikarya</taxon>
        <taxon>Ascomycota</taxon>
        <taxon>Pezizomycotina</taxon>
        <taxon>Sordariomycetes</taxon>
        <taxon>Sordariomycetidae</taxon>
        <taxon>Sordariales</taxon>
        <taxon>Diplogelasinosporaceae</taxon>
        <taxon>Diplogelasinospora</taxon>
    </lineage>
</organism>
<protein>
    <submittedName>
        <fullName evidence="3">Uncharacterized protein</fullName>
    </submittedName>
</protein>
<keyword evidence="1" id="KW-0175">Coiled coil</keyword>
<keyword evidence="4" id="KW-1185">Reference proteome</keyword>
<sequence length="2747" mass="291935">MTHTPFAEISTGTEQMDDRPPRLIGEETETEMVNLDEQGAQNGYGHEKQPISKDIEESTIAIHENGTPEISGALLEEAPTAGGIGISGREEDEVPSCLTDQEQAFKDGTKENQTPSIVVTPPDDGIGAEGSADAGITVDDQGTESTEGGQTTLEGDAEESPKAYSGTIGADETDDQSEVITTENVAAANDDEVGRSTATDASQLASEIATELTSAGAPLSPLRDYLEHQGHQVKEAMSCRDVLVALIGQSNFNALEPFEKWETELLACPVSMTESDLQLMADVPLLSISKAELALEVQSEAVGMAALVSVTWNQDCNLSVEFHASLKDGTELDDIKVVEAAWRRVPLGLAASLLDASSEQAFGLEEVMAQIEGDVEGAGTFTQHISPLFEDATYSGGLVPDQSASELKFSFSSEGVPRLESASIFCPISTQTGTQPLSVSVGKDLLSLSDVRVWYHRTGATRWGLQGKGTVRGSNDTRLAVHLEVSIRAEDGPSYSIRILDTPSLTQILELFHLPALDSGVQGPFRGMNSIGHPRLEETRLDLTREHVETANVFSHDGYSTEETPSILETPIAEASYILKASRGFRISGIAARIPDLDVTTHLPLPQSFQLHGTENVTAEVEAVEPQSHRQRTINIAVDFAVRVHTDSAPIKLRLSGLLKPGKEQYEHRLTMLAADNSASAVNVAECLGLGDLTTYLDGVGQLFGESFESVYVKSFQGDIVEQDGSVDLRFWSLSLKIERLNLVRDVFAIQDCDILITGGDEAVNCEATGYLVANLAGKPWPMPVRLPRIGPSTTLELGSGSGLSLRNLSEMSGLNTGVIQSLPFTGTLLDLALDYATLTINQETSPDVGQSFIATACVALYQDAAALGPLHLCQVSHLIEHRNLAGQSDPGTASYHYHGKAQFGEAPLSVSISYDTVASTLALSLEPTSDISIADVLQHVLPGKMSKAVVFLFGHVPFHGGQAILDPVGYSVREVLVDVKDANPVKLGQVPVASSRLAYTSTVKTTAMRAGSSLEQHLDTSSGSSRSPSTCTFAGVIGKDSTKAHLRILFPSSVADAPETLEFEVTPLKDTALDLLPLLALLGLPGDKLHLPSNVPSFSLKSARGHVSLGQQNATLTAPSLSIDDLLLEAETVHPMVLLQNVGLKFDTFRVNARYHRMTGLVGTVEARLALGTSAVWMALSVEKEKDTQHYRGEMDVKNLNITQLATALRLPSSYEVPKIAGLDGSTLLLSKIRVSYTSGKCIEIIGAGTSTCSLTCSGVSLNISEVGGHFKYTNGVYGSKEASIEGYITGNLLIPGFMAAQARLRLSQDNCVMTAVLQAASDPQQTLGGLELIADFLGGANSSNSGWGTMVPRTAKPMAFDKTGVALQVDFSASKIVALGVVNGVGSAVVIAKTLPSGQPGCYVSLAAHDLTCIWPDATRDLASFTISDLAVEVLNFQTTAKDLGGSIKSILAEVSAANKLPKQFRGLTTLAPETVLLPGAWCSATISMGGTSEMTKALTLGMSPDCKPIISLYAKLAQNAADTVYSVTLENFVLIGGKIAMSGVGRYTPANQQLTFDGKLVLTGFVEQPLTFDVALTVAPGQMTFTTLDHEQLNSLPPTTTTSTTAVDEQAHHEPKRSATSSSSSSRTVGRLFGSRRCAATTPDNQGAPINVASAPATIGSLFGGKMFGIELTMPKFKGSSINQDGKIVHTQVLTAGIRFGDGHADPAILGSIVFDSGRPQVAAIDFKQSLSIEDIFAKIISPGSKKGSVVAWPKQLPPLILNSAKIYYLPSKDKLLLDGFEYLPGYHLDAEMSFFDRNFKVSVELPESRKGVVIAATYLGDINLQFAQILSPKLAIDTAHSKTTFAFDAGLTLFGVDNLHLHLDYQIDSKSTEPSNCFSGMATYKGDLFGVHNPSIPFNSDGSGNFKLPNWEVCHDGDGLFDLADAIMKASVADKTCSCGALEGLEMDGVKTKFNFALSLAHDRKSAGNTPNLAVVATASLSFGVLVGKTKAASLGLGQLQLSISAPFNKEQLGQSLVKSIKESAASVGKALLEHPEEFAKVIALINVKKFSKQLTQRLICRKVKPKNLVQHGLDFAEHDASLLLKGTSSALSLAHLALKVIPTPGLPIPGPGALAAYGTAFVAFEAAGAAVAAVGTVGSIVGLLLGLPLLPLSLLSLGKKRDKAKEEYKEAEKAIAQAKKSIEGALVLHGRPRLKFVSDDTVELDWSENLPHKTLQGVDFKEIKWSISFLDPTIVATERGRTPTANGGYKYTVTHPDFAYSGSVDAWIRGSLRHNDKYEFHASRWSRSEPAVHVPLVHPPESVQARLDLNEAALTVDIRPLRCYEVQVVGQSETVLLTQLVNTDHVVVKLADLAAPGPVGTLTVKARCVPDPSSTSDKRPSLWVSSAPVPVAAGVVFGTLPDSALPSPPESPFSGDEDAVSPMFDEAISPGETVITTPGTTPGLASPFTPFDDPVLTTPSKEIATPVTVTGAGQSREEPELTIAPTPVAAEATTAKGDEEAETNVIPLPKQAATNVTAGKAGKGKEPEVTIKLMPSTTTTITSTSSKPGRKQKALQNSHFQSGNLNGWTIDLGATGSDNAATLVRRRLRLFCSSHKLVATIPPQSMSVVCISQSLDNLVPGRVYRATIKGRFVRDTKGGCVSLMVDGVPLFSLRSTPRFNFTKKTRREHTDDYGSIMKKGQANKLHKAATATFLAPTESGHSHSRLKLDITVSSTALGQGQGQGDGRGVVFELFGVDVKLVK</sequence>
<name>A0AAN6N5D3_9PEZI</name>
<feature type="region of interest" description="Disordered" evidence="2">
    <location>
        <begin position="1595"/>
        <end position="1632"/>
    </location>
</feature>
<evidence type="ECO:0000256" key="2">
    <source>
        <dbReference type="SAM" id="MobiDB-lite"/>
    </source>
</evidence>
<accession>A0AAN6N5D3</accession>
<reference evidence="4" key="1">
    <citation type="journal article" date="2023" name="Mol. Phylogenet. Evol.">
        <title>Genome-scale phylogeny and comparative genomics of the fungal order Sordariales.</title>
        <authorList>
            <person name="Hensen N."/>
            <person name="Bonometti L."/>
            <person name="Westerberg I."/>
            <person name="Brannstrom I.O."/>
            <person name="Guillou S."/>
            <person name="Cros-Aarteil S."/>
            <person name="Calhoun S."/>
            <person name="Haridas S."/>
            <person name="Kuo A."/>
            <person name="Mondo S."/>
            <person name="Pangilinan J."/>
            <person name="Riley R."/>
            <person name="LaButti K."/>
            <person name="Andreopoulos B."/>
            <person name="Lipzen A."/>
            <person name="Chen C."/>
            <person name="Yan M."/>
            <person name="Daum C."/>
            <person name="Ng V."/>
            <person name="Clum A."/>
            <person name="Steindorff A."/>
            <person name="Ohm R.A."/>
            <person name="Martin F."/>
            <person name="Silar P."/>
            <person name="Natvig D.O."/>
            <person name="Lalanne C."/>
            <person name="Gautier V."/>
            <person name="Ament-Velasquez S.L."/>
            <person name="Kruys A."/>
            <person name="Hutchinson M.I."/>
            <person name="Powell A.J."/>
            <person name="Barry K."/>
            <person name="Miller A.N."/>
            <person name="Grigoriev I.V."/>
            <person name="Debuchy R."/>
            <person name="Gladieux P."/>
            <person name="Hiltunen Thoren M."/>
            <person name="Johannesson H."/>
        </authorList>
    </citation>
    <scope>NUCLEOTIDE SEQUENCE [LARGE SCALE GENOMIC DNA]</scope>
    <source>
        <strain evidence="4">CBS 340.73</strain>
    </source>
</reference>
<feature type="region of interest" description="Disordered" evidence="2">
    <location>
        <begin position="1"/>
        <end position="22"/>
    </location>
</feature>
<evidence type="ECO:0000313" key="4">
    <source>
        <dbReference type="Proteomes" id="UP001303473"/>
    </source>
</evidence>
<dbReference type="EMBL" id="MU853810">
    <property type="protein sequence ID" value="KAK3939490.1"/>
    <property type="molecule type" value="Genomic_DNA"/>
</dbReference>
<feature type="coiled-coil region" evidence="1">
    <location>
        <begin position="2159"/>
        <end position="2193"/>
    </location>
</feature>
<evidence type="ECO:0000313" key="3">
    <source>
        <dbReference type="EMBL" id="KAK3939490.1"/>
    </source>
</evidence>
<proteinExistence type="predicted"/>